<evidence type="ECO:0000313" key="3">
    <source>
        <dbReference type="Proteomes" id="UP000499080"/>
    </source>
</evidence>
<keyword evidence="2" id="KW-0548">Nucleotidyltransferase</keyword>
<dbReference type="OrthoDB" id="8058536at2759"/>
<proteinExistence type="predicted"/>
<dbReference type="PROSITE" id="PS50879">
    <property type="entry name" value="RNASE_H_1"/>
    <property type="match status" value="1"/>
</dbReference>
<dbReference type="InterPro" id="IPR002156">
    <property type="entry name" value="RNaseH_domain"/>
</dbReference>
<dbReference type="EMBL" id="BGPR01091989">
    <property type="protein sequence ID" value="GBM25549.1"/>
    <property type="molecule type" value="Genomic_DNA"/>
</dbReference>
<feature type="domain" description="RNase H type-1" evidence="1">
    <location>
        <begin position="528"/>
        <end position="656"/>
    </location>
</feature>
<dbReference type="PANTHER" id="PTHR36688:SF1">
    <property type="entry name" value="ENDONUCLEASE_EXONUCLEASE_PHOSPHATASE DOMAIN-CONTAINING PROTEIN"/>
    <property type="match status" value="1"/>
</dbReference>
<evidence type="ECO:0000259" key="1">
    <source>
        <dbReference type="PROSITE" id="PS50879"/>
    </source>
</evidence>
<name>A0A4Y2EB71_ARAVE</name>
<dbReference type="Pfam" id="PF00078">
    <property type="entry name" value="RVT_1"/>
    <property type="match status" value="1"/>
</dbReference>
<dbReference type="PANTHER" id="PTHR36688">
    <property type="entry name" value="ENDO/EXONUCLEASE/PHOSPHATASE DOMAIN-CONTAINING PROTEIN"/>
    <property type="match status" value="1"/>
</dbReference>
<dbReference type="CDD" id="cd09276">
    <property type="entry name" value="Rnase_HI_RT_non_LTR"/>
    <property type="match status" value="1"/>
</dbReference>
<comment type="caution">
    <text evidence="2">The sequence shown here is derived from an EMBL/GenBank/DDBJ whole genome shotgun (WGS) entry which is preliminary data.</text>
</comment>
<keyword evidence="3" id="KW-1185">Reference proteome</keyword>
<dbReference type="Gene3D" id="3.30.420.10">
    <property type="entry name" value="Ribonuclease H-like superfamily/Ribonuclease H"/>
    <property type="match status" value="1"/>
</dbReference>
<protein>
    <submittedName>
        <fullName evidence="2">Putative RNA-directed DNA polymerase from transposon X-element</fullName>
    </submittedName>
</protein>
<keyword evidence="2" id="KW-0808">Transferase</keyword>
<dbReference type="InterPro" id="IPR012337">
    <property type="entry name" value="RNaseH-like_sf"/>
</dbReference>
<accession>A0A4Y2EB71</accession>
<dbReference type="InterPro" id="IPR000477">
    <property type="entry name" value="RT_dom"/>
</dbReference>
<dbReference type="Pfam" id="PF00075">
    <property type="entry name" value="RNase_H"/>
    <property type="match status" value="1"/>
</dbReference>
<dbReference type="GO" id="GO:0004523">
    <property type="term" value="F:RNA-DNA hybrid ribonuclease activity"/>
    <property type="evidence" value="ECO:0007669"/>
    <property type="project" value="InterPro"/>
</dbReference>
<keyword evidence="2" id="KW-0695">RNA-directed DNA polymerase</keyword>
<gene>
    <name evidence="2" type="primary">X-elementORF2_614</name>
    <name evidence="2" type="ORF">AVEN_108035_1</name>
</gene>
<evidence type="ECO:0000313" key="2">
    <source>
        <dbReference type="EMBL" id="GBM25549.1"/>
    </source>
</evidence>
<dbReference type="InterPro" id="IPR036397">
    <property type="entry name" value="RNaseH_sf"/>
</dbReference>
<organism evidence="2 3">
    <name type="scientific">Araneus ventricosus</name>
    <name type="common">Orbweaver spider</name>
    <name type="synonym">Epeira ventricosa</name>
    <dbReference type="NCBI Taxonomy" id="182803"/>
    <lineage>
        <taxon>Eukaryota</taxon>
        <taxon>Metazoa</taxon>
        <taxon>Ecdysozoa</taxon>
        <taxon>Arthropoda</taxon>
        <taxon>Chelicerata</taxon>
        <taxon>Arachnida</taxon>
        <taxon>Araneae</taxon>
        <taxon>Araneomorphae</taxon>
        <taxon>Entelegynae</taxon>
        <taxon>Araneoidea</taxon>
        <taxon>Araneidae</taxon>
        <taxon>Araneus</taxon>
    </lineage>
</organism>
<dbReference type="SUPFAM" id="SSF53098">
    <property type="entry name" value="Ribonuclease H-like"/>
    <property type="match status" value="1"/>
</dbReference>
<dbReference type="InterPro" id="IPR052560">
    <property type="entry name" value="RdDP_mobile_element"/>
</dbReference>
<dbReference type="GO" id="GO:0003676">
    <property type="term" value="F:nucleic acid binding"/>
    <property type="evidence" value="ECO:0007669"/>
    <property type="project" value="InterPro"/>
</dbReference>
<dbReference type="AlphaFoldDB" id="A0A4Y2EB71"/>
<dbReference type="Proteomes" id="UP000499080">
    <property type="component" value="Unassembled WGS sequence"/>
</dbReference>
<reference evidence="2 3" key="1">
    <citation type="journal article" date="2019" name="Sci. Rep.">
        <title>Orb-weaving spider Araneus ventricosus genome elucidates the spidroin gene catalogue.</title>
        <authorList>
            <person name="Kono N."/>
            <person name="Nakamura H."/>
            <person name="Ohtoshi R."/>
            <person name="Moran D.A.P."/>
            <person name="Shinohara A."/>
            <person name="Yoshida Y."/>
            <person name="Fujiwara M."/>
            <person name="Mori M."/>
            <person name="Tomita M."/>
            <person name="Arakawa K."/>
        </authorList>
    </citation>
    <scope>NUCLEOTIDE SEQUENCE [LARGE SCALE GENOMIC DNA]</scope>
</reference>
<dbReference type="GO" id="GO:0003964">
    <property type="term" value="F:RNA-directed DNA polymerase activity"/>
    <property type="evidence" value="ECO:0007669"/>
    <property type="project" value="UniProtKB-KW"/>
</dbReference>
<sequence length="796" mass="91541">MVFAPVNSTKPNSSPLDVANAIGESFADISSSSSYNPHFLAIKRRAEQMHLNFNTRRRLSYNCKFKMFELEKALSQTRVTSPGPDGITYNMLRHLDANSLLHLLRLFNRIWSEQSFPAQWYEAVVVPILKPGKIPTNPLNYRPIALTSCLCKTFERMVNARLLYELEQRDSISPFQGGFRRGRSPIDNLVLLESQIRNAFVRRNHLVSLFFDIEKAYDRTWRQMLHVLPSSVSGTLYVDDLQISCQGSNMNLIERQLQRAVNKLLAWCDQNGHTISPEKSRCVHFCRKRSLHPDPVIQIRDTNIPVVEEVRFLGVTFDRKLTFLPHVLNLRKRCEKSLNILKVLSTTTWGADRPSLLCIYQSVILSRIDYGCEVYGSARSSVLRHLDTVHHSALRICSGAFRTSPVHSLYVVCHHLPLYLRRKKLCAQYFFRLQSYFNHPVRRLSIPLGLGRLYNARPSNIPPFCVRIKSFLVDSNIFTVQIHPTSVFTFPPWDVPRISYINPFLMYDKSTTAPIVFQQIFLSHRHQYNTYIPIFTDGSKTTTRVGCGVVIADVPSSFQLNALCSVLTAELTAIFLALERISDLLEHKFCIYSDSKSALEALSHPQNGTHPLALDILCLLQSLQARDFQILFCWLPGHVGIQGNELADAAAKTATTSWQQPLPYADIKKFISNHVHNLWQISWDRQVSNKLHSIKPRITLWPALPVRELDVRMTRLRIGHTRFTHKYLMFGERVPRCNTCHVDFTVIHILTECPLFNHHRLNLFKTSSPDICDLVGERPHPNVFIFLKIIAFYHFI</sequence>
<dbReference type="CDD" id="cd01650">
    <property type="entry name" value="RT_nLTR_like"/>
    <property type="match status" value="1"/>
</dbReference>